<feature type="region of interest" description="Disordered" evidence="6">
    <location>
        <begin position="1"/>
        <end position="31"/>
    </location>
</feature>
<proteinExistence type="predicted"/>
<dbReference type="PANTHER" id="PTHR43791">
    <property type="entry name" value="PERMEASE-RELATED"/>
    <property type="match status" value="1"/>
</dbReference>
<gene>
    <name evidence="8" type="ORF">BDY17DRAFT_293800</name>
</gene>
<dbReference type="GeneID" id="54474043"/>
<dbReference type="FunFam" id="1.20.1250.20:FF:000018">
    <property type="entry name" value="MFS transporter permease"/>
    <property type="match status" value="1"/>
</dbReference>
<keyword evidence="4 7" id="KW-1133">Transmembrane helix</keyword>
<evidence type="ECO:0000256" key="5">
    <source>
        <dbReference type="ARBA" id="ARBA00023136"/>
    </source>
</evidence>
<feature type="transmembrane region" description="Helical" evidence="7">
    <location>
        <begin position="243"/>
        <end position="265"/>
    </location>
</feature>
<feature type="transmembrane region" description="Helical" evidence="7">
    <location>
        <begin position="471"/>
        <end position="491"/>
    </location>
</feature>
<dbReference type="Gene3D" id="1.20.1250.20">
    <property type="entry name" value="MFS general substrate transporter like domains"/>
    <property type="match status" value="2"/>
</dbReference>
<name>A0A6A6Q0M3_9PEZI</name>
<evidence type="ECO:0000256" key="3">
    <source>
        <dbReference type="ARBA" id="ARBA00022692"/>
    </source>
</evidence>
<keyword evidence="5 7" id="KW-0472">Membrane</keyword>
<evidence type="ECO:0000256" key="7">
    <source>
        <dbReference type="SAM" id="Phobius"/>
    </source>
</evidence>
<dbReference type="RefSeq" id="XP_033592105.1">
    <property type="nucleotide sequence ID" value="XM_033733041.1"/>
</dbReference>
<feature type="transmembrane region" description="Helical" evidence="7">
    <location>
        <begin position="211"/>
        <end position="231"/>
    </location>
</feature>
<accession>A0A6A6Q0M3</accession>
<feature type="transmembrane region" description="Helical" evidence="7">
    <location>
        <begin position="438"/>
        <end position="459"/>
    </location>
</feature>
<evidence type="ECO:0000256" key="6">
    <source>
        <dbReference type="SAM" id="MobiDB-lite"/>
    </source>
</evidence>
<reference evidence="8" key="1">
    <citation type="journal article" date="2020" name="Stud. Mycol.">
        <title>101 Dothideomycetes genomes: a test case for predicting lifestyles and emergence of pathogens.</title>
        <authorList>
            <person name="Haridas S."/>
            <person name="Albert R."/>
            <person name="Binder M."/>
            <person name="Bloem J."/>
            <person name="Labutti K."/>
            <person name="Salamov A."/>
            <person name="Andreopoulos B."/>
            <person name="Baker S."/>
            <person name="Barry K."/>
            <person name="Bills G."/>
            <person name="Bluhm B."/>
            <person name="Cannon C."/>
            <person name="Castanera R."/>
            <person name="Culley D."/>
            <person name="Daum C."/>
            <person name="Ezra D."/>
            <person name="Gonzalez J."/>
            <person name="Henrissat B."/>
            <person name="Kuo A."/>
            <person name="Liang C."/>
            <person name="Lipzen A."/>
            <person name="Lutzoni F."/>
            <person name="Magnuson J."/>
            <person name="Mondo S."/>
            <person name="Nolan M."/>
            <person name="Ohm R."/>
            <person name="Pangilinan J."/>
            <person name="Park H.-J."/>
            <person name="Ramirez L."/>
            <person name="Alfaro M."/>
            <person name="Sun H."/>
            <person name="Tritt A."/>
            <person name="Yoshinaga Y."/>
            <person name="Zwiers L.-H."/>
            <person name="Turgeon B."/>
            <person name="Goodwin S."/>
            <person name="Spatafora J."/>
            <person name="Crous P."/>
            <person name="Grigoriev I."/>
        </authorList>
    </citation>
    <scope>NUCLEOTIDE SEQUENCE</scope>
    <source>
        <strain evidence="8">CBS 113389</strain>
    </source>
</reference>
<sequence length="533" mass="59584">MDIKEDSKNSLSVEEGFQSPEPKVDDHGLHLVQRGGELGESEIDDTSIQGFESDRMKARTLLTADEEKKLLRRIDWRIMPLCSLMFLLKQLDALNISNARIMNEGTPRNIMTQLGLSSNAYALLTVLYYVPYIVFEAPSNLLLKKMRPSVWQARIIVSWGLCVACQVACTSKAGIYTARFFQGLCEAGMFPGVILQMCYWYRPDEMSIRLLIFYIMGNLAGVFSGLFAYAFDTVSGAQGLSGWQWLFLFEGLITIVFSGVIYWLLPDFPPTARWLSEKEKAFVQARLPPNAPRASEANFKFREVLNDLKDVRLWMFTAIWALQTVATQGITFYQSTVIADLGFTTIAQAQLLNLPISILGIVLIAVSGYLADSARLPRPVYPLTFLSVILVCYGVLFAYPNIGGVYAATLIANAMAAAWFPLMWPWRVQTTKQATGSAFSISFVNSYGQLGGAIGPQIFRSQYAPKYHVPFGIVMGLVAACIMMTSATWYVTRHTEAETRRLKLARKKADKEGMAVLDDVVDNDLQGKLKRED</sequence>
<organism evidence="8 9">
    <name type="scientific">Neohortaea acidophila</name>
    <dbReference type="NCBI Taxonomy" id="245834"/>
    <lineage>
        <taxon>Eukaryota</taxon>
        <taxon>Fungi</taxon>
        <taxon>Dikarya</taxon>
        <taxon>Ascomycota</taxon>
        <taxon>Pezizomycotina</taxon>
        <taxon>Dothideomycetes</taxon>
        <taxon>Dothideomycetidae</taxon>
        <taxon>Mycosphaerellales</taxon>
        <taxon>Teratosphaeriaceae</taxon>
        <taxon>Neohortaea</taxon>
    </lineage>
</organism>
<feature type="transmembrane region" description="Helical" evidence="7">
    <location>
        <begin position="351"/>
        <end position="371"/>
    </location>
</feature>
<feature type="transmembrane region" description="Helical" evidence="7">
    <location>
        <begin position="405"/>
        <end position="426"/>
    </location>
</feature>
<evidence type="ECO:0000256" key="4">
    <source>
        <dbReference type="ARBA" id="ARBA00022989"/>
    </source>
</evidence>
<evidence type="ECO:0000313" key="9">
    <source>
        <dbReference type="Proteomes" id="UP000799767"/>
    </source>
</evidence>
<dbReference type="Pfam" id="PF07690">
    <property type="entry name" value="MFS_1"/>
    <property type="match status" value="1"/>
</dbReference>
<feature type="transmembrane region" description="Helical" evidence="7">
    <location>
        <begin position="156"/>
        <end position="175"/>
    </location>
</feature>
<comment type="subcellular location">
    <subcellularLocation>
        <location evidence="1">Membrane</location>
        <topology evidence="1">Multi-pass membrane protein</topology>
    </subcellularLocation>
</comment>
<dbReference type="InterPro" id="IPR036259">
    <property type="entry name" value="MFS_trans_sf"/>
</dbReference>
<feature type="transmembrane region" description="Helical" evidence="7">
    <location>
        <begin position="116"/>
        <end position="135"/>
    </location>
</feature>
<dbReference type="EMBL" id="MU001633">
    <property type="protein sequence ID" value="KAF2485536.1"/>
    <property type="molecule type" value="Genomic_DNA"/>
</dbReference>
<dbReference type="GO" id="GO:0022857">
    <property type="term" value="F:transmembrane transporter activity"/>
    <property type="evidence" value="ECO:0007669"/>
    <property type="project" value="InterPro"/>
</dbReference>
<dbReference type="InterPro" id="IPR011701">
    <property type="entry name" value="MFS"/>
</dbReference>
<feature type="transmembrane region" description="Helical" evidence="7">
    <location>
        <begin position="311"/>
        <end position="331"/>
    </location>
</feature>
<evidence type="ECO:0000256" key="1">
    <source>
        <dbReference type="ARBA" id="ARBA00004141"/>
    </source>
</evidence>
<dbReference type="OrthoDB" id="2985014at2759"/>
<dbReference type="AlphaFoldDB" id="A0A6A6Q0M3"/>
<feature type="transmembrane region" description="Helical" evidence="7">
    <location>
        <begin position="380"/>
        <end position="399"/>
    </location>
</feature>
<dbReference type="Proteomes" id="UP000799767">
    <property type="component" value="Unassembled WGS sequence"/>
</dbReference>
<dbReference type="SUPFAM" id="SSF103473">
    <property type="entry name" value="MFS general substrate transporter"/>
    <property type="match status" value="1"/>
</dbReference>
<keyword evidence="2" id="KW-0813">Transport</keyword>
<keyword evidence="3 7" id="KW-0812">Transmembrane</keyword>
<dbReference type="PANTHER" id="PTHR43791:SF51">
    <property type="entry name" value="MAJOR FACILITATOR SUPERFAMILY (MFS) PROFILE DOMAIN-CONTAINING PROTEIN"/>
    <property type="match status" value="1"/>
</dbReference>
<protein>
    <submittedName>
        <fullName evidence="8">Pantothenate transporter</fullName>
    </submittedName>
</protein>
<dbReference type="GO" id="GO:0016020">
    <property type="term" value="C:membrane"/>
    <property type="evidence" value="ECO:0007669"/>
    <property type="project" value="UniProtKB-SubCell"/>
</dbReference>
<keyword evidence="9" id="KW-1185">Reference proteome</keyword>
<evidence type="ECO:0000256" key="2">
    <source>
        <dbReference type="ARBA" id="ARBA00022448"/>
    </source>
</evidence>
<evidence type="ECO:0000313" key="8">
    <source>
        <dbReference type="EMBL" id="KAF2485536.1"/>
    </source>
</evidence>